<dbReference type="Proteomes" id="UP000567885">
    <property type="component" value="Unassembled WGS sequence"/>
</dbReference>
<reference evidence="3 4" key="1">
    <citation type="submission" date="2020-05" db="EMBL/GenBank/DDBJ databases">
        <title>Identification and distribution of gene clusters putatively required for synthesis of sphingolipid metabolism inhibitors in phylogenetically diverse species of the filamentous fungus Fusarium.</title>
        <authorList>
            <person name="Kim H.-S."/>
            <person name="Busman M."/>
            <person name="Brown D.W."/>
            <person name="Divon H."/>
            <person name="Uhlig S."/>
            <person name="Proctor R.H."/>
        </authorList>
    </citation>
    <scope>NUCLEOTIDE SEQUENCE [LARGE SCALE GENOMIC DNA]</scope>
    <source>
        <strain evidence="3 4">NRRL 20693</strain>
    </source>
</reference>
<evidence type="ECO:0000313" key="3">
    <source>
        <dbReference type="EMBL" id="KAF5674946.1"/>
    </source>
</evidence>
<dbReference type="EMBL" id="JAAGWQ010000044">
    <property type="protein sequence ID" value="KAF5674946.1"/>
    <property type="molecule type" value="Genomic_DNA"/>
</dbReference>
<dbReference type="SMART" id="SM00382">
    <property type="entry name" value="AAA"/>
    <property type="match status" value="1"/>
</dbReference>
<dbReference type="SUPFAM" id="SSF52540">
    <property type="entry name" value="P-loop containing nucleoside triphosphate hydrolases"/>
    <property type="match status" value="1"/>
</dbReference>
<feature type="compositionally biased region" description="Basic and acidic residues" evidence="1">
    <location>
        <begin position="387"/>
        <end position="400"/>
    </location>
</feature>
<dbReference type="OrthoDB" id="10042665at2759"/>
<dbReference type="PANTHER" id="PTHR46411:SF3">
    <property type="entry name" value="AAA+ ATPASE DOMAIN-CONTAINING PROTEIN"/>
    <property type="match status" value="1"/>
</dbReference>
<dbReference type="InterPro" id="IPR003959">
    <property type="entry name" value="ATPase_AAA_core"/>
</dbReference>
<name>A0A8H5TRW6_FUSHE</name>
<dbReference type="CDD" id="cd19481">
    <property type="entry name" value="RecA-like_protease"/>
    <property type="match status" value="1"/>
</dbReference>
<proteinExistence type="predicted"/>
<dbReference type="AlphaFoldDB" id="A0A8H5TRW6"/>
<evidence type="ECO:0000259" key="2">
    <source>
        <dbReference type="SMART" id="SM00382"/>
    </source>
</evidence>
<dbReference type="GO" id="GO:0005524">
    <property type="term" value="F:ATP binding"/>
    <property type="evidence" value="ECO:0007669"/>
    <property type="project" value="InterPro"/>
</dbReference>
<feature type="region of interest" description="Disordered" evidence="1">
    <location>
        <begin position="383"/>
        <end position="408"/>
    </location>
</feature>
<protein>
    <submittedName>
        <fullName evidence="3">AAA family ATPase</fullName>
    </submittedName>
</protein>
<dbReference type="InterPro" id="IPR003593">
    <property type="entry name" value="AAA+_ATPase"/>
</dbReference>
<gene>
    <name evidence="3" type="ORF">FHETE_2697</name>
</gene>
<organism evidence="3 4">
    <name type="scientific">Fusarium heterosporum</name>
    <dbReference type="NCBI Taxonomy" id="42747"/>
    <lineage>
        <taxon>Eukaryota</taxon>
        <taxon>Fungi</taxon>
        <taxon>Dikarya</taxon>
        <taxon>Ascomycota</taxon>
        <taxon>Pezizomycotina</taxon>
        <taxon>Sordariomycetes</taxon>
        <taxon>Hypocreomycetidae</taxon>
        <taxon>Hypocreales</taxon>
        <taxon>Nectriaceae</taxon>
        <taxon>Fusarium</taxon>
        <taxon>Fusarium heterosporum species complex</taxon>
    </lineage>
</organism>
<evidence type="ECO:0000256" key="1">
    <source>
        <dbReference type="SAM" id="MobiDB-lite"/>
    </source>
</evidence>
<dbReference type="InterPro" id="IPR027417">
    <property type="entry name" value="P-loop_NTPase"/>
</dbReference>
<dbReference type="PANTHER" id="PTHR46411">
    <property type="entry name" value="FAMILY ATPASE, PUTATIVE-RELATED"/>
    <property type="match status" value="1"/>
</dbReference>
<dbReference type="Gene3D" id="3.40.50.300">
    <property type="entry name" value="P-loop containing nucleotide triphosphate hydrolases"/>
    <property type="match status" value="1"/>
</dbReference>
<dbReference type="Pfam" id="PF00004">
    <property type="entry name" value="AAA"/>
    <property type="match status" value="1"/>
</dbReference>
<comment type="caution">
    <text evidence="3">The sequence shown here is derived from an EMBL/GenBank/DDBJ whole genome shotgun (WGS) entry which is preliminary data.</text>
</comment>
<evidence type="ECO:0000313" key="4">
    <source>
        <dbReference type="Proteomes" id="UP000567885"/>
    </source>
</evidence>
<accession>A0A8H5TRW6</accession>
<sequence>MSGWDEAPDPWGVGTEYHDKAWSDGFGTAEEEIGQIGEVCEVKDRYAELDLHGVLMKWLDVKPFGVDQETALKNKRLRDIYAIVCGHYPCSDGTWELRTIWINNPTLNSAICKVFKDHLAKPWDKPENLEFTTPFVPLVQRWEQLCKLAVDDKGSELQKLMDLFVEMLKIELRGTLQRVKKIKQTGFSSFYDLQFVFEPGKLFVRSDPLDAGISWAYSFGQLSVNQIKSNGIDYGVERRSWHLRHFEGTRRLADLDVRPFWACDKNDAQAIKSALIRRGRLYEELVQNMHLRFNVATAQEYQPETDFDIWEHSEAEGWTASDWGETQQRTKDDPKASHLPIQMPEGRVIVDEAGYYKLENKDNGLDSFWYLTFSDVDCIETNSTESPDDKAKNHDHRSEQGEQSSRLTDDQRMIAVSTVRCFSLEMKTWCNIEIEDLAQIEWNTQAFDNLVLDAGEKRLLLGFIGAKKNGQLKNFDDFVHGKGKGLILLLCGPPGTGKTLTAESVSENLKRPLYRVDASDLGNDSKKLETRLKTALTRCAHWDAILLLDEADVFLETRSSSNFVQNEMTSIFLRVLEYYKGVMILTTNRYPAIDPAFESRIDITLVFQDLDPESRAKVWYNFLVREDAKLAQDREAIGKLAKARLNGRQIKSAVKTARILAVSEKLPLAMDHLQTVVDMRKKALRLLGREVAHVLEDSD</sequence>
<keyword evidence="4" id="KW-1185">Reference proteome</keyword>
<feature type="domain" description="AAA+ ATPase" evidence="2">
    <location>
        <begin position="484"/>
        <end position="611"/>
    </location>
</feature>
<dbReference type="GO" id="GO:0016887">
    <property type="term" value="F:ATP hydrolysis activity"/>
    <property type="evidence" value="ECO:0007669"/>
    <property type="project" value="InterPro"/>
</dbReference>